<evidence type="ECO:0000259" key="6">
    <source>
        <dbReference type="Pfam" id="PF04542"/>
    </source>
</evidence>
<sequence length="189" mass="21930">MPNRKLKLPEEILIRAMRERHPNGARALYDMYSTALYGIISRIIPDSALAEDLLQETFIRVWQSVDKYDELKGRLFTWMVNIARNLAIDSLRSKSYRNGLKCHGLENSEFIEHKSTTIEDCLDYRLIRSGVMRLRQEEMQIIDLIYYCGYTHIEAAEALGIPPGTVKTRVTMAVNRLRRYYQKGLAIAS</sequence>
<dbReference type="SUPFAM" id="SSF88659">
    <property type="entry name" value="Sigma3 and sigma4 domains of RNA polymerase sigma factors"/>
    <property type="match status" value="1"/>
</dbReference>
<dbReference type="InterPro" id="IPR013324">
    <property type="entry name" value="RNA_pol_sigma_r3/r4-like"/>
</dbReference>
<dbReference type="Pfam" id="PF04542">
    <property type="entry name" value="Sigma70_r2"/>
    <property type="match status" value="1"/>
</dbReference>
<organism evidence="8 9">
    <name type="scientific">Mucilaginibacter corticis</name>
    <dbReference type="NCBI Taxonomy" id="2597670"/>
    <lineage>
        <taxon>Bacteria</taxon>
        <taxon>Pseudomonadati</taxon>
        <taxon>Bacteroidota</taxon>
        <taxon>Sphingobacteriia</taxon>
        <taxon>Sphingobacteriales</taxon>
        <taxon>Sphingobacteriaceae</taxon>
        <taxon>Mucilaginibacter</taxon>
    </lineage>
</organism>
<evidence type="ECO:0000259" key="7">
    <source>
        <dbReference type="Pfam" id="PF04545"/>
    </source>
</evidence>
<accession>A0A556M998</accession>
<evidence type="ECO:0000313" key="8">
    <source>
        <dbReference type="EMBL" id="TSJ36470.1"/>
    </source>
</evidence>
<evidence type="ECO:0000313" key="9">
    <source>
        <dbReference type="Proteomes" id="UP000318733"/>
    </source>
</evidence>
<dbReference type="GO" id="GO:0003677">
    <property type="term" value="F:DNA binding"/>
    <property type="evidence" value="ECO:0007669"/>
    <property type="project" value="UniProtKB-KW"/>
</dbReference>
<dbReference type="InterPro" id="IPR013325">
    <property type="entry name" value="RNA_pol_sigma_r2"/>
</dbReference>
<dbReference type="InterPro" id="IPR036388">
    <property type="entry name" value="WH-like_DNA-bd_sf"/>
</dbReference>
<reference evidence="8 9" key="1">
    <citation type="submission" date="2019-07" db="EMBL/GenBank/DDBJ databases">
        <authorList>
            <person name="Huq M.A."/>
        </authorList>
    </citation>
    <scope>NUCLEOTIDE SEQUENCE [LARGE SCALE GENOMIC DNA]</scope>
    <source>
        <strain evidence="8 9">MAH-19</strain>
    </source>
</reference>
<dbReference type="Proteomes" id="UP000318733">
    <property type="component" value="Unassembled WGS sequence"/>
</dbReference>
<dbReference type="OrthoDB" id="9790423at2"/>
<dbReference type="GO" id="GO:0016987">
    <property type="term" value="F:sigma factor activity"/>
    <property type="evidence" value="ECO:0007669"/>
    <property type="project" value="UniProtKB-KW"/>
</dbReference>
<dbReference type="PANTHER" id="PTHR43133">
    <property type="entry name" value="RNA POLYMERASE ECF-TYPE SIGMA FACTO"/>
    <property type="match status" value="1"/>
</dbReference>
<proteinExistence type="inferred from homology"/>
<dbReference type="InterPro" id="IPR007627">
    <property type="entry name" value="RNA_pol_sigma70_r2"/>
</dbReference>
<evidence type="ECO:0000256" key="5">
    <source>
        <dbReference type="ARBA" id="ARBA00023163"/>
    </source>
</evidence>
<evidence type="ECO:0000256" key="3">
    <source>
        <dbReference type="ARBA" id="ARBA00023082"/>
    </source>
</evidence>
<dbReference type="GO" id="GO:0006352">
    <property type="term" value="P:DNA-templated transcription initiation"/>
    <property type="evidence" value="ECO:0007669"/>
    <property type="project" value="InterPro"/>
</dbReference>
<dbReference type="AlphaFoldDB" id="A0A556M998"/>
<comment type="similarity">
    <text evidence="1">Belongs to the sigma-70 factor family. ECF subfamily.</text>
</comment>
<feature type="domain" description="RNA polymerase sigma-70 region 2" evidence="6">
    <location>
        <begin position="28"/>
        <end position="95"/>
    </location>
</feature>
<evidence type="ECO:0000256" key="1">
    <source>
        <dbReference type="ARBA" id="ARBA00010641"/>
    </source>
</evidence>
<dbReference type="NCBIfam" id="TIGR02937">
    <property type="entry name" value="sigma70-ECF"/>
    <property type="match status" value="1"/>
</dbReference>
<evidence type="ECO:0000256" key="2">
    <source>
        <dbReference type="ARBA" id="ARBA00023015"/>
    </source>
</evidence>
<dbReference type="Gene3D" id="1.10.10.10">
    <property type="entry name" value="Winged helix-like DNA-binding domain superfamily/Winged helix DNA-binding domain"/>
    <property type="match status" value="1"/>
</dbReference>
<keyword evidence="4" id="KW-0238">DNA-binding</keyword>
<dbReference type="InterPro" id="IPR007630">
    <property type="entry name" value="RNA_pol_sigma70_r4"/>
</dbReference>
<gene>
    <name evidence="8" type="ORF">FO440_21800</name>
</gene>
<dbReference type="SUPFAM" id="SSF88946">
    <property type="entry name" value="Sigma2 domain of RNA polymerase sigma factors"/>
    <property type="match status" value="1"/>
</dbReference>
<keyword evidence="3" id="KW-0731">Sigma factor</keyword>
<dbReference type="EMBL" id="VLPK01000006">
    <property type="protein sequence ID" value="TSJ36470.1"/>
    <property type="molecule type" value="Genomic_DNA"/>
</dbReference>
<dbReference type="PANTHER" id="PTHR43133:SF62">
    <property type="entry name" value="RNA POLYMERASE SIGMA FACTOR SIGZ"/>
    <property type="match status" value="1"/>
</dbReference>
<protein>
    <submittedName>
        <fullName evidence="8">Sigma-70 family RNA polymerase sigma factor</fullName>
    </submittedName>
</protein>
<dbReference type="Pfam" id="PF04545">
    <property type="entry name" value="Sigma70_r4"/>
    <property type="match status" value="1"/>
</dbReference>
<keyword evidence="5" id="KW-0804">Transcription</keyword>
<dbReference type="InterPro" id="IPR014284">
    <property type="entry name" value="RNA_pol_sigma-70_dom"/>
</dbReference>
<name>A0A556M998_9SPHI</name>
<comment type="caution">
    <text evidence="8">The sequence shown here is derived from an EMBL/GenBank/DDBJ whole genome shotgun (WGS) entry which is preliminary data.</text>
</comment>
<evidence type="ECO:0000256" key="4">
    <source>
        <dbReference type="ARBA" id="ARBA00023125"/>
    </source>
</evidence>
<dbReference type="InterPro" id="IPR039425">
    <property type="entry name" value="RNA_pol_sigma-70-like"/>
</dbReference>
<keyword evidence="2" id="KW-0805">Transcription regulation</keyword>
<dbReference type="Gene3D" id="1.10.1740.10">
    <property type="match status" value="1"/>
</dbReference>
<dbReference type="RefSeq" id="WP_144250437.1">
    <property type="nucleotide sequence ID" value="NZ_VLPK01000006.1"/>
</dbReference>
<keyword evidence="9" id="KW-1185">Reference proteome</keyword>
<feature type="domain" description="RNA polymerase sigma-70 region 4" evidence="7">
    <location>
        <begin position="133"/>
        <end position="178"/>
    </location>
</feature>